<dbReference type="InterPro" id="IPR001611">
    <property type="entry name" value="Leu-rich_rpt"/>
</dbReference>
<dbReference type="AlphaFoldDB" id="A0A176RY89"/>
<sequence>GWIDTDNPCHWEGVKCSGGHITALELAFTNLVGFIPTELGNLSHLKTLQLGSIHDDPISSILMNILDKCGSDAYCLKRAGWIYYDHIQTTENHLNGPIPPELGNLSQLETLQLGVGNLTGPIPAELGNLSQLKTLELHYNNLCGVIPAKLKNLSSLSQLNIGNNYLSSYDPDIMALLDDTQTSCSPQIELEK</sequence>
<evidence type="ECO:0000313" key="3">
    <source>
        <dbReference type="EMBL" id="OAD20753.1"/>
    </source>
</evidence>
<feature type="non-terminal residue" evidence="3">
    <location>
        <position position="192"/>
    </location>
</feature>
<accession>A0A176RY89</accession>
<dbReference type="PANTHER" id="PTHR48060">
    <property type="entry name" value="DNA DAMAGE-REPAIR/TOLERATION PROTEIN DRT100"/>
    <property type="match status" value="1"/>
</dbReference>
<dbReference type="SUPFAM" id="SSF52058">
    <property type="entry name" value="L domain-like"/>
    <property type="match status" value="1"/>
</dbReference>
<evidence type="ECO:0000256" key="1">
    <source>
        <dbReference type="ARBA" id="ARBA00022729"/>
    </source>
</evidence>
<name>A0A176RY89_9GAMM</name>
<dbReference type="Gene3D" id="3.80.10.10">
    <property type="entry name" value="Ribonuclease Inhibitor"/>
    <property type="match status" value="1"/>
</dbReference>
<dbReference type="Pfam" id="PF00560">
    <property type="entry name" value="LRR_1"/>
    <property type="match status" value="1"/>
</dbReference>
<comment type="caution">
    <text evidence="3">The sequence shown here is derived from an EMBL/GenBank/DDBJ whole genome shotgun (WGS) entry which is preliminary data.</text>
</comment>
<dbReference type="InterPro" id="IPR032675">
    <property type="entry name" value="LRR_dom_sf"/>
</dbReference>
<gene>
    <name evidence="3" type="ORF">THIOM_003522</name>
</gene>
<evidence type="ECO:0000313" key="4">
    <source>
        <dbReference type="Proteomes" id="UP000076962"/>
    </source>
</evidence>
<dbReference type="PANTHER" id="PTHR48060:SF21">
    <property type="entry name" value="L DOMAIN-LIKE PROTEIN"/>
    <property type="match status" value="1"/>
</dbReference>
<proteinExistence type="predicted"/>
<evidence type="ECO:0000256" key="2">
    <source>
        <dbReference type="ARBA" id="ARBA00022737"/>
    </source>
</evidence>
<keyword evidence="2" id="KW-0677">Repeat</keyword>
<keyword evidence="1" id="KW-0732">Signal</keyword>
<dbReference type="GO" id="GO:0030313">
    <property type="term" value="C:cell envelope"/>
    <property type="evidence" value="ECO:0007669"/>
    <property type="project" value="UniProtKB-SubCell"/>
</dbReference>
<keyword evidence="4" id="KW-1185">Reference proteome</keyword>
<dbReference type="EMBL" id="LUTY01002137">
    <property type="protein sequence ID" value="OAD20753.1"/>
    <property type="molecule type" value="Genomic_DNA"/>
</dbReference>
<dbReference type="InterPro" id="IPR053211">
    <property type="entry name" value="DNA_repair-toleration"/>
</dbReference>
<reference evidence="3 4" key="1">
    <citation type="submission" date="2016-05" db="EMBL/GenBank/DDBJ databases">
        <title>Single-cell genome of chain-forming Candidatus Thiomargarita nelsonii and comparison to other large sulfur-oxidizing bacteria.</title>
        <authorList>
            <person name="Winkel M."/>
            <person name="Salman V."/>
            <person name="Woyke T."/>
            <person name="Schulz-Vogt H."/>
            <person name="Richter M."/>
            <person name="Flood B."/>
            <person name="Bailey J."/>
            <person name="Amann R."/>
            <person name="Mussmann M."/>
        </authorList>
    </citation>
    <scope>NUCLEOTIDE SEQUENCE [LARGE SCALE GENOMIC DNA]</scope>
    <source>
        <strain evidence="3 4">THI036</strain>
    </source>
</reference>
<organism evidence="3 4">
    <name type="scientific">Candidatus Thiomargarita nelsonii</name>
    <dbReference type="NCBI Taxonomy" id="1003181"/>
    <lineage>
        <taxon>Bacteria</taxon>
        <taxon>Pseudomonadati</taxon>
        <taxon>Pseudomonadota</taxon>
        <taxon>Gammaproteobacteria</taxon>
        <taxon>Thiotrichales</taxon>
        <taxon>Thiotrichaceae</taxon>
        <taxon>Thiomargarita</taxon>
    </lineage>
</organism>
<feature type="non-terminal residue" evidence="3">
    <location>
        <position position="1"/>
    </location>
</feature>
<dbReference type="FunFam" id="3.80.10.10:FF:000383">
    <property type="entry name" value="Leucine-rich repeat receptor protein kinase EMS1"/>
    <property type="match status" value="1"/>
</dbReference>
<protein>
    <submittedName>
        <fullName evidence="3">Putative leucine rich repeat protein</fullName>
    </submittedName>
</protein>
<dbReference type="Proteomes" id="UP000076962">
    <property type="component" value="Unassembled WGS sequence"/>
</dbReference>